<dbReference type="AlphaFoldDB" id="C0D4U0"/>
<organism evidence="1 2">
    <name type="scientific">[Clostridium] asparagiforme DSM 15981</name>
    <dbReference type="NCBI Taxonomy" id="518636"/>
    <lineage>
        <taxon>Bacteria</taxon>
        <taxon>Bacillati</taxon>
        <taxon>Bacillota</taxon>
        <taxon>Clostridia</taxon>
        <taxon>Lachnospirales</taxon>
        <taxon>Lachnospiraceae</taxon>
        <taxon>Enterocloster</taxon>
    </lineage>
</organism>
<reference evidence="1 2" key="2">
    <citation type="submission" date="2009-02" db="EMBL/GenBank/DDBJ databases">
        <title>Draft genome sequence of Clostridium asparagiforme (DSM 15981).</title>
        <authorList>
            <person name="Sudarsanam P."/>
            <person name="Ley R."/>
            <person name="Guruge J."/>
            <person name="Turnbaugh P.J."/>
            <person name="Mahowald M."/>
            <person name="Liep D."/>
            <person name="Gordon J."/>
        </authorList>
    </citation>
    <scope>NUCLEOTIDE SEQUENCE [LARGE SCALE GENOMIC DNA]</scope>
    <source>
        <strain evidence="1 2">DSM 15981</strain>
    </source>
</reference>
<protein>
    <submittedName>
        <fullName evidence="1">Uncharacterized protein</fullName>
    </submittedName>
</protein>
<sequence>MGKCFILTKVEKAFSRTCTELGQERAGQVEKQNAAKRSQWLFGNRRRSAFRTGWPPACSIQKLRRGNNENCI</sequence>
<reference evidence="1 2" key="1">
    <citation type="submission" date="2009-01" db="EMBL/GenBank/DDBJ databases">
        <authorList>
            <person name="Fulton L."/>
            <person name="Clifton S."/>
            <person name="Fulton B."/>
            <person name="Xu J."/>
            <person name="Minx P."/>
            <person name="Pepin K.H."/>
            <person name="Johnson M."/>
            <person name="Bhonagiri V."/>
            <person name="Nash W.E."/>
            <person name="Mardis E.R."/>
            <person name="Wilson R.K."/>
        </authorList>
    </citation>
    <scope>NUCLEOTIDE SEQUENCE [LARGE SCALE GENOMIC DNA]</scope>
    <source>
        <strain evidence="1 2">DSM 15981</strain>
    </source>
</reference>
<dbReference type="HOGENOM" id="CLU_2715148_0_0_9"/>
<comment type="caution">
    <text evidence="1">The sequence shown here is derived from an EMBL/GenBank/DDBJ whole genome shotgun (WGS) entry which is preliminary data.</text>
</comment>
<evidence type="ECO:0000313" key="1">
    <source>
        <dbReference type="EMBL" id="EEG53659.1"/>
    </source>
</evidence>
<dbReference type="Proteomes" id="UP000004756">
    <property type="component" value="Unassembled WGS sequence"/>
</dbReference>
<keyword evidence="2" id="KW-1185">Reference proteome</keyword>
<gene>
    <name evidence="1" type="ORF">CLOSTASPAR_04286</name>
</gene>
<proteinExistence type="predicted"/>
<accession>C0D4U0</accession>
<dbReference type="EMBL" id="ACCJ01000350">
    <property type="protein sequence ID" value="EEG53659.1"/>
    <property type="molecule type" value="Genomic_DNA"/>
</dbReference>
<evidence type="ECO:0000313" key="2">
    <source>
        <dbReference type="Proteomes" id="UP000004756"/>
    </source>
</evidence>
<name>C0D4U0_9FIRM</name>